<organism evidence="2 3">
    <name type="scientific">Terrilactibacillus tamarindi</name>
    <dbReference type="NCBI Taxonomy" id="2599694"/>
    <lineage>
        <taxon>Bacteria</taxon>
        <taxon>Bacillati</taxon>
        <taxon>Bacillota</taxon>
        <taxon>Bacilli</taxon>
        <taxon>Bacillales</taxon>
        <taxon>Bacillaceae</taxon>
        <taxon>Terrilactibacillus</taxon>
    </lineage>
</organism>
<sequence>MHFRKLMIVVGLILIFPIFNGSLPLQNKAHAATKLLAHGTSSLTVRSTPNGKYVGKLAKNEPFYIYGNKGSWYKIKFNKKDAYIYNTHVSKSKPPLWYKGYAGTKMNLYDISTGKLIGTFPKNEPLNVYAKQGNWLSIAYKTGYAHVSYKSVKKGTPKVWYTGYAADKLYARDSFNDKVIGTQTLASKVKVYAQQGNWLTIGYKGKYAHTYHTHVSRYVKRGIDIGQTQHRLNSPINFKKVKDAGFCFVVVKATGGLKDYNFYLPTDVQLANNVGLKTSVYHMFNATSKGKAIAEANSFAEKTKSVRFTGYVFIDVEYENLLKQTNKENLTAYVNAFYTRLAQLGYNKIGLYTSKSIYENKLNAAKLNKGMLLWLARYKNDTLGRSANMWQYTNTGRVPGIYGDVDLNVAYTSKIGG</sequence>
<dbReference type="AlphaFoldDB" id="A0A6N8CNG4"/>
<dbReference type="InterPro" id="IPR002053">
    <property type="entry name" value="Glyco_hydro_25"/>
</dbReference>
<dbReference type="RefSeq" id="WP_155217635.1">
    <property type="nucleotide sequence ID" value="NZ_WNHB01000006.1"/>
</dbReference>
<accession>A0A6N8CNG4</accession>
<evidence type="ECO:0000313" key="3">
    <source>
        <dbReference type="Proteomes" id="UP000440978"/>
    </source>
</evidence>
<evidence type="ECO:0000313" key="2">
    <source>
        <dbReference type="EMBL" id="MTT31501.1"/>
    </source>
</evidence>
<dbReference type="InterPro" id="IPR017853">
    <property type="entry name" value="GH"/>
</dbReference>
<dbReference type="EMBL" id="WNHB01000006">
    <property type="protein sequence ID" value="MTT31501.1"/>
    <property type="molecule type" value="Genomic_DNA"/>
</dbReference>
<dbReference type="Gene3D" id="2.30.30.40">
    <property type="entry name" value="SH3 Domains"/>
    <property type="match status" value="1"/>
</dbReference>
<dbReference type="Pfam" id="PF01183">
    <property type="entry name" value="Glyco_hydro_25"/>
    <property type="match status" value="1"/>
</dbReference>
<dbReference type="Proteomes" id="UP000440978">
    <property type="component" value="Unassembled WGS sequence"/>
</dbReference>
<comment type="caution">
    <text evidence="2">The sequence shown here is derived from an EMBL/GenBank/DDBJ whole genome shotgun (WGS) entry which is preliminary data.</text>
</comment>
<keyword evidence="2" id="KW-0326">Glycosidase</keyword>
<keyword evidence="3" id="KW-1185">Reference proteome</keyword>
<dbReference type="GO" id="GO:0009253">
    <property type="term" value="P:peptidoglycan catabolic process"/>
    <property type="evidence" value="ECO:0007669"/>
    <property type="project" value="InterPro"/>
</dbReference>
<protein>
    <submittedName>
        <fullName evidence="2">Glycosidase</fullName>
    </submittedName>
</protein>
<keyword evidence="2" id="KW-0378">Hydrolase</keyword>
<reference evidence="2 3" key="1">
    <citation type="submission" date="2019-11" db="EMBL/GenBank/DDBJ databases">
        <title>Terrilactibacillus tamarindus sp. nov. BCM23-1 isolated from bark of Tamarindus indica.</title>
        <authorList>
            <person name="Kingkaew E."/>
            <person name="Tanasupawat S."/>
        </authorList>
    </citation>
    <scope>NUCLEOTIDE SEQUENCE [LARGE SCALE GENOMIC DNA]</scope>
    <source>
        <strain evidence="2 3">BCM23-1</strain>
    </source>
</reference>
<dbReference type="PROSITE" id="PS51904">
    <property type="entry name" value="GLYCOSYL_HYDROL_F25_2"/>
    <property type="match status" value="1"/>
</dbReference>
<proteinExistence type="inferred from homology"/>
<comment type="similarity">
    <text evidence="1">Belongs to the glycosyl hydrolase 25 family.</text>
</comment>
<evidence type="ECO:0000256" key="1">
    <source>
        <dbReference type="ARBA" id="ARBA00010646"/>
    </source>
</evidence>
<dbReference type="GO" id="GO:0016052">
    <property type="term" value="P:carbohydrate catabolic process"/>
    <property type="evidence" value="ECO:0007669"/>
    <property type="project" value="TreeGrafter"/>
</dbReference>
<dbReference type="OrthoDB" id="9802228at2"/>
<name>A0A6N8CNG4_9BACI</name>
<dbReference type="PANTHER" id="PTHR34135">
    <property type="entry name" value="LYSOZYME"/>
    <property type="match status" value="1"/>
</dbReference>
<dbReference type="Gene3D" id="3.20.20.80">
    <property type="entry name" value="Glycosidases"/>
    <property type="match status" value="1"/>
</dbReference>
<dbReference type="GO" id="GO:0016998">
    <property type="term" value="P:cell wall macromolecule catabolic process"/>
    <property type="evidence" value="ECO:0007669"/>
    <property type="project" value="InterPro"/>
</dbReference>
<gene>
    <name evidence="2" type="ORF">GMB86_05670</name>
</gene>
<dbReference type="GO" id="GO:0003796">
    <property type="term" value="F:lysozyme activity"/>
    <property type="evidence" value="ECO:0007669"/>
    <property type="project" value="InterPro"/>
</dbReference>
<dbReference type="PANTHER" id="PTHR34135:SF2">
    <property type="entry name" value="LYSOZYME"/>
    <property type="match status" value="1"/>
</dbReference>
<dbReference type="SUPFAM" id="SSF51445">
    <property type="entry name" value="(Trans)glycosidases"/>
    <property type="match status" value="1"/>
</dbReference>